<feature type="non-terminal residue" evidence="1">
    <location>
        <position position="172"/>
    </location>
</feature>
<feature type="non-terminal residue" evidence="1">
    <location>
        <position position="1"/>
    </location>
</feature>
<keyword evidence="2" id="KW-1185">Reference proteome</keyword>
<organism evidence="1 2">
    <name type="scientific">Pristionchus mayeri</name>
    <dbReference type="NCBI Taxonomy" id="1317129"/>
    <lineage>
        <taxon>Eukaryota</taxon>
        <taxon>Metazoa</taxon>
        <taxon>Ecdysozoa</taxon>
        <taxon>Nematoda</taxon>
        <taxon>Chromadorea</taxon>
        <taxon>Rhabditida</taxon>
        <taxon>Rhabditina</taxon>
        <taxon>Diplogasteromorpha</taxon>
        <taxon>Diplogasteroidea</taxon>
        <taxon>Neodiplogasteridae</taxon>
        <taxon>Pristionchus</taxon>
    </lineage>
</organism>
<dbReference type="Proteomes" id="UP001328107">
    <property type="component" value="Unassembled WGS sequence"/>
</dbReference>
<gene>
    <name evidence="1" type="ORF">PMAYCL1PPCAC_31616</name>
</gene>
<evidence type="ECO:0000313" key="2">
    <source>
        <dbReference type="Proteomes" id="UP001328107"/>
    </source>
</evidence>
<comment type="caution">
    <text evidence="1">The sequence shown here is derived from an EMBL/GenBank/DDBJ whole genome shotgun (WGS) entry which is preliminary data.</text>
</comment>
<dbReference type="AlphaFoldDB" id="A0AAN5DEB0"/>
<proteinExistence type="predicted"/>
<evidence type="ECO:0000313" key="1">
    <source>
        <dbReference type="EMBL" id="GMR61421.1"/>
    </source>
</evidence>
<name>A0AAN5DEB0_9BILA</name>
<sequence>SLDVVQPSLLSVLAWKIRDVGSPNFTCSKYRLKSGIGFFFQWERKDSDVHKNMINLMKAYLGKGARRACLDGNDFRSFCKILVGVRAAWIECVEIPDIYSSFIHKFAKYRNIDQLYLEVMEFSGPIPKKFLNDISSQFRTININSEDERAFFASDRFDDWGPIVLDMFTRKL</sequence>
<dbReference type="EMBL" id="BTRK01000006">
    <property type="protein sequence ID" value="GMR61421.1"/>
    <property type="molecule type" value="Genomic_DNA"/>
</dbReference>
<protein>
    <submittedName>
        <fullName evidence="1">Uncharacterized protein</fullName>
    </submittedName>
</protein>
<reference evidence="2" key="1">
    <citation type="submission" date="2022-10" db="EMBL/GenBank/DDBJ databases">
        <title>Genome assembly of Pristionchus species.</title>
        <authorList>
            <person name="Yoshida K."/>
            <person name="Sommer R.J."/>
        </authorList>
    </citation>
    <scope>NUCLEOTIDE SEQUENCE [LARGE SCALE GENOMIC DNA]</scope>
    <source>
        <strain evidence="2">RS5460</strain>
    </source>
</reference>
<accession>A0AAN5DEB0</accession>